<dbReference type="InterPro" id="IPR050482">
    <property type="entry name" value="Sensor_HK_TwoCompSys"/>
</dbReference>
<dbReference type="Proteomes" id="UP001206128">
    <property type="component" value="Unassembled WGS sequence"/>
</dbReference>
<sequence length="371" mass="38242">MPPRAPLPRRGDALLAAAAGALVAGITTAAARWQPDARPLDLLGYGLLLATALPLAWRRRFPRSVLLLTAALTVAYYLGPYPGGPLLVVPTIALFTLAVLAGPVRAGLLGGAAMAAVVLARLVNNASWAGGGGLVALLAWLLAVTSVGAAVRARRLSQAAQRDQAQERARRLAEEERLRIAREVHDVVAHSLAVIHVQAGVGAHVADRRPEQAKQALLAIKEASRTALTDLRATLEVLRSGGDRAPSPSLRHADELFASVRATGMRVAVRGAPGELPAPVDAAAYRVLQEALTNAVRHAVGATEVTVTYARDPAGLEIVVGDNGTGSAPGSPGSGLRGMRERVEALGGELTTGPGAGGFTVRARLPVQGGA</sequence>
<keyword evidence="5" id="KW-0547">Nucleotide-binding</keyword>
<evidence type="ECO:0000256" key="3">
    <source>
        <dbReference type="ARBA" id="ARBA00022553"/>
    </source>
</evidence>
<dbReference type="InterPro" id="IPR036890">
    <property type="entry name" value="HATPase_C_sf"/>
</dbReference>
<evidence type="ECO:0000256" key="9">
    <source>
        <dbReference type="SAM" id="Phobius"/>
    </source>
</evidence>
<organism evidence="11 12">
    <name type="scientific">Goodfellowiella coeruleoviolacea</name>
    <dbReference type="NCBI Taxonomy" id="334858"/>
    <lineage>
        <taxon>Bacteria</taxon>
        <taxon>Bacillati</taxon>
        <taxon>Actinomycetota</taxon>
        <taxon>Actinomycetes</taxon>
        <taxon>Pseudonocardiales</taxon>
        <taxon>Pseudonocardiaceae</taxon>
        <taxon>Goodfellowiella</taxon>
    </lineage>
</organism>
<dbReference type="GO" id="GO:0005524">
    <property type="term" value="F:ATP binding"/>
    <property type="evidence" value="ECO:0007669"/>
    <property type="project" value="UniProtKB-KW"/>
</dbReference>
<proteinExistence type="predicted"/>
<dbReference type="RefSeq" id="WP_253777438.1">
    <property type="nucleotide sequence ID" value="NZ_JAMTCK010000016.1"/>
</dbReference>
<dbReference type="AlphaFoldDB" id="A0AAE3KJG5"/>
<dbReference type="Gene3D" id="3.30.565.10">
    <property type="entry name" value="Histidine kinase-like ATPase, C-terminal domain"/>
    <property type="match status" value="1"/>
</dbReference>
<evidence type="ECO:0000256" key="5">
    <source>
        <dbReference type="ARBA" id="ARBA00022741"/>
    </source>
</evidence>
<comment type="catalytic activity">
    <reaction evidence="1">
        <text>ATP + protein L-histidine = ADP + protein N-phospho-L-histidine.</text>
        <dbReference type="EC" id="2.7.13.3"/>
    </reaction>
</comment>
<keyword evidence="4" id="KW-0808">Transferase</keyword>
<name>A0AAE3KJG5_9PSEU</name>
<dbReference type="Pfam" id="PF02518">
    <property type="entry name" value="HATPase_c"/>
    <property type="match status" value="1"/>
</dbReference>
<evidence type="ECO:0000259" key="10">
    <source>
        <dbReference type="SMART" id="SM00387"/>
    </source>
</evidence>
<dbReference type="Pfam" id="PF07730">
    <property type="entry name" value="HisKA_3"/>
    <property type="match status" value="1"/>
</dbReference>
<feature type="transmembrane region" description="Helical" evidence="9">
    <location>
        <begin position="64"/>
        <end position="79"/>
    </location>
</feature>
<dbReference type="GO" id="GO:0046983">
    <property type="term" value="F:protein dimerization activity"/>
    <property type="evidence" value="ECO:0007669"/>
    <property type="project" value="InterPro"/>
</dbReference>
<feature type="transmembrane region" description="Helical" evidence="9">
    <location>
        <begin position="129"/>
        <end position="151"/>
    </location>
</feature>
<dbReference type="PANTHER" id="PTHR24421">
    <property type="entry name" value="NITRATE/NITRITE SENSOR PROTEIN NARX-RELATED"/>
    <property type="match status" value="1"/>
</dbReference>
<keyword evidence="6 11" id="KW-0418">Kinase</keyword>
<dbReference type="InterPro" id="IPR011712">
    <property type="entry name" value="Sig_transdc_His_kin_sub3_dim/P"/>
</dbReference>
<dbReference type="SUPFAM" id="SSF55874">
    <property type="entry name" value="ATPase domain of HSP90 chaperone/DNA topoisomerase II/histidine kinase"/>
    <property type="match status" value="1"/>
</dbReference>
<evidence type="ECO:0000256" key="2">
    <source>
        <dbReference type="ARBA" id="ARBA00012438"/>
    </source>
</evidence>
<dbReference type="SMART" id="SM00387">
    <property type="entry name" value="HATPase_c"/>
    <property type="match status" value="1"/>
</dbReference>
<gene>
    <name evidence="11" type="ORF">LX83_005937</name>
</gene>
<evidence type="ECO:0000256" key="6">
    <source>
        <dbReference type="ARBA" id="ARBA00022777"/>
    </source>
</evidence>
<comment type="caution">
    <text evidence="11">The sequence shown here is derived from an EMBL/GenBank/DDBJ whole genome shotgun (WGS) entry which is preliminary data.</text>
</comment>
<evidence type="ECO:0000256" key="4">
    <source>
        <dbReference type="ARBA" id="ARBA00022679"/>
    </source>
</evidence>
<dbReference type="GO" id="GO:0000155">
    <property type="term" value="F:phosphorelay sensor kinase activity"/>
    <property type="evidence" value="ECO:0007669"/>
    <property type="project" value="InterPro"/>
</dbReference>
<evidence type="ECO:0000313" key="12">
    <source>
        <dbReference type="Proteomes" id="UP001206128"/>
    </source>
</evidence>
<dbReference type="PANTHER" id="PTHR24421:SF10">
    <property type="entry name" value="NITRATE_NITRITE SENSOR PROTEIN NARQ"/>
    <property type="match status" value="1"/>
</dbReference>
<reference evidence="11" key="1">
    <citation type="submission" date="2022-06" db="EMBL/GenBank/DDBJ databases">
        <title>Genomic Encyclopedia of Archaeal and Bacterial Type Strains, Phase II (KMG-II): from individual species to whole genera.</title>
        <authorList>
            <person name="Goeker M."/>
        </authorList>
    </citation>
    <scope>NUCLEOTIDE SEQUENCE</scope>
    <source>
        <strain evidence="11">DSM 43935</strain>
    </source>
</reference>
<evidence type="ECO:0000313" key="11">
    <source>
        <dbReference type="EMBL" id="MCP2169057.1"/>
    </source>
</evidence>
<accession>A0AAE3KJG5</accession>
<dbReference type="Gene3D" id="1.20.5.1930">
    <property type="match status" value="1"/>
</dbReference>
<keyword evidence="3" id="KW-0597">Phosphoprotein</keyword>
<dbReference type="InterPro" id="IPR003594">
    <property type="entry name" value="HATPase_dom"/>
</dbReference>
<keyword evidence="8" id="KW-0902">Two-component regulatory system</keyword>
<keyword evidence="12" id="KW-1185">Reference proteome</keyword>
<dbReference type="EMBL" id="JAMTCK010000016">
    <property type="protein sequence ID" value="MCP2169057.1"/>
    <property type="molecule type" value="Genomic_DNA"/>
</dbReference>
<keyword evidence="9" id="KW-0812">Transmembrane</keyword>
<keyword evidence="7" id="KW-0067">ATP-binding</keyword>
<dbReference type="EC" id="2.7.13.3" evidence="2"/>
<feature type="transmembrane region" description="Helical" evidence="9">
    <location>
        <begin position="85"/>
        <end position="101"/>
    </location>
</feature>
<evidence type="ECO:0000256" key="7">
    <source>
        <dbReference type="ARBA" id="ARBA00022840"/>
    </source>
</evidence>
<evidence type="ECO:0000256" key="8">
    <source>
        <dbReference type="ARBA" id="ARBA00023012"/>
    </source>
</evidence>
<evidence type="ECO:0000256" key="1">
    <source>
        <dbReference type="ARBA" id="ARBA00000085"/>
    </source>
</evidence>
<feature type="transmembrane region" description="Helical" evidence="9">
    <location>
        <begin position="39"/>
        <end position="57"/>
    </location>
</feature>
<keyword evidence="9" id="KW-0472">Membrane</keyword>
<protein>
    <recommendedName>
        <fullName evidence="2">histidine kinase</fullName>
        <ecNumber evidence="2">2.7.13.3</ecNumber>
    </recommendedName>
</protein>
<dbReference type="CDD" id="cd16917">
    <property type="entry name" value="HATPase_UhpB-NarQ-NarX-like"/>
    <property type="match status" value="1"/>
</dbReference>
<keyword evidence="9" id="KW-1133">Transmembrane helix</keyword>
<feature type="domain" description="Histidine kinase/HSP90-like ATPase" evidence="10">
    <location>
        <begin position="280"/>
        <end position="369"/>
    </location>
</feature>
<dbReference type="GO" id="GO:0016020">
    <property type="term" value="C:membrane"/>
    <property type="evidence" value="ECO:0007669"/>
    <property type="project" value="InterPro"/>
</dbReference>